<comment type="caution">
    <text evidence="4">The sequence shown here is derived from an EMBL/GenBank/DDBJ whole genome shotgun (WGS) entry which is preliminary data.</text>
</comment>
<keyword evidence="1" id="KW-0812">Transmembrane</keyword>
<name>A0A7Y2E9F8_UNCEI</name>
<dbReference type="Pfam" id="PF09822">
    <property type="entry name" value="ABC_transp_aux"/>
    <property type="match status" value="1"/>
</dbReference>
<feature type="domain" description="ABC-type uncharacterised transport system" evidence="2">
    <location>
        <begin position="179"/>
        <end position="446"/>
    </location>
</feature>
<keyword evidence="1" id="KW-1133">Transmembrane helix</keyword>
<accession>A0A7Y2E9F8</accession>
<evidence type="ECO:0000259" key="2">
    <source>
        <dbReference type="Pfam" id="PF09822"/>
    </source>
</evidence>
<dbReference type="InterPro" id="IPR055396">
    <property type="entry name" value="DUF7088"/>
</dbReference>
<gene>
    <name evidence="4" type="ORF">HKN21_08905</name>
</gene>
<feature type="transmembrane region" description="Helical" evidence="1">
    <location>
        <begin position="487"/>
        <end position="506"/>
    </location>
</feature>
<sequence>MSAQNKGSILVSVILVLVIVASINLLASRFFTRLDLTERKEYTISDSSRDVLSQLDDVVNVKAYFSQDLPPYLATLDRQVKDLLDEYRARSGNRLGVEFLDPAIDPATERSVIQMGIPKVQLNIIEKDKAEVTGAFLGIAVQYEDKTEVIPVIQSVANLEYDLTSAILKVTSEAQTVGVAGSGELSLNQGLQGLQAVLAQQYILKPVSLNSGPVPDDVSSLIVIDHDDLTPSALYHVDQFLMRGGRVLACVPGVQLAMQTLSASDRQPKLGPQLRTYGVQVQSNLVADGQSAMASFSQGYMSFTVPYPWWPQVTRDNVSPDNPITATLDGLVFPWTSPVGFVDGDSLGEGYDVLVKTSTRSFAAGPPYDLNPQSRLTLPGQGVEPQTLAVAISGSFKSHWAGQPAPMDSLAGGTPTPPLEQSPETQLVVVGSAHFLNDQFMQQFPSNSVFAANIVDWMTLGNALIEIRSKGVTSRPLKEVEDSKRNLYKYLAILGVPILVVVAGLVRNRVRKNRRMSLAQEYGGLA</sequence>
<protein>
    <submittedName>
        <fullName evidence="4">GldG family protein</fullName>
    </submittedName>
</protein>
<feature type="domain" description="DUF7088" evidence="3">
    <location>
        <begin position="39"/>
        <end position="141"/>
    </location>
</feature>
<organism evidence="4 5">
    <name type="scientific">Eiseniibacteriota bacterium</name>
    <dbReference type="NCBI Taxonomy" id="2212470"/>
    <lineage>
        <taxon>Bacteria</taxon>
        <taxon>Candidatus Eiseniibacteriota</taxon>
    </lineage>
</organism>
<dbReference type="EMBL" id="JABDJR010000353">
    <property type="protein sequence ID" value="NNF06867.1"/>
    <property type="molecule type" value="Genomic_DNA"/>
</dbReference>
<reference evidence="4 5" key="1">
    <citation type="submission" date="2020-03" db="EMBL/GenBank/DDBJ databases">
        <title>Metabolic flexibility allows generalist bacteria to become dominant in a frequently disturbed ecosystem.</title>
        <authorList>
            <person name="Chen Y.-J."/>
            <person name="Leung P.M."/>
            <person name="Bay S.K."/>
            <person name="Hugenholtz P."/>
            <person name="Kessler A.J."/>
            <person name="Shelley G."/>
            <person name="Waite D.W."/>
            <person name="Cook P.L."/>
            <person name="Greening C."/>
        </authorList>
    </citation>
    <scope>NUCLEOTIDE SEQUENCE [LARGE SCALE GENOMIC DNA]</scope>
    <source>
        <strain evidence="4">SS_bin_28</strain>
    </source>
</reference>
<dbReference type="Proteomes" id="UP000547674">
    <property type="component" value="Unassembled WGS sequence"/>
</dbReference>
<evidence type="ECO:0000259" key="3">
    <source>
        <dbReference type="Pfam" id="PF23357"/>
    </source>
</evidence>
<proteinExistence type="predicted"/>
<keyword evidence="1" id="KW-0472">Membrane</keyword>
<evidence type="ECO:0000256" key="1">
    <source>
        <dbReference type="SAM" id="Phobius"/>
    </source>
</evidence>
<evidence type="ECO:0000313" key="5">
    <source>
        <dbReference type="Proteomes" id="UP000547674"/>
    </source>
</evidence>
<evidence type="ECO:0000313" key="4">
    <source>
        <dbReference type="EMBL" id="NNF06867.1"/>
    </source>
</evidence>
<feature type="transmembrane region" description="Helical" evidence="1">
    <location>
        <begin position="7"/>
        <end position="27"/>
    </location>
</feature>
<dbReference type="Pfam" id="PF23357">
    <property type="entry name" value="DUF7088"/>
    <property type="match status" value="1"/>
</dbReference>
<dbReference type="AlphaFoldDB" id="A0A7Y2E9F8"/>
<dbReference type="InterPro" id="IPR019196">
    <property type="entry name" value="ABC_transp_unknown"/>
</dbReference>